<protein>
    <recommendedName>
        <fullName evidence="6">Dihydroorotase</fullName>
        <shortName evidence="6">DHOase</shortName>
        <ecNumber evidence="6">3.5.2.3</ecNumber>
    </recommendedName>
</protein>
<dbReference type="AlphaFoldDB" id="A0LUG2"/>
<keyword evidence="5 6" id="KW-0665">Pyrimidine biosynthesis</keyword>
<evidence type="ECO:0000256" key="4">
    <source>
        <dbReference type="ARBA" id="ARBA00022801"/>
    </source>
</evidence>
<dbReference type="SUPFAM" id="SSF51556">
    <property type="entry name" value="Metallo-dependent hydrolases"/>
    <property type="match status" value="1"/>
</dbReference>
<dbReference type="PROSITE" id="PS00483">
    <property type="entry name" value="DIHYDROOROTASE_2"/>
    <property type="match status" value="1"/>
</dbReference>
<dbReference type="SUPFAM" id="SSF51338">
    <property type="entry name" value="Composite domain of metallo-dependent hydrolases"/>
    <property type="match status" value="1"/>
</dbReference>
<dbReference type="InterPro" id="IPR024403">
    <property type="entry name" value="DHOase_cat"/>
</dbReference>
<feature type="binding site" evidence="6">
    <location>
        <position position="307"/>
    </location>
    <ligand>
        <name>substrate</name>
    </ligand>
</feature>
<dbReference type="GO" id="GO:0005737">
    <property type="term" value="C:cytoplasm"/>
    <property type="evidence" value="ECO:0007669"/>
    <property type="project" value="TreeGrafter"/>
</dbReference>
<keyword evidence="9" id="KW-1185">Reference proteome</keyword>
<sequence>MNRWLLRGGRILGGDPADILIAGDSIAEIGAGLTAAGAEIVDAGGLVVLPGLVDLHTHLREPGREDAETIESGTLAAALGGFTAVHAMANTDPVADTAGVVEQVWLAGHEAGHCDVAPVGAVTVGLAGERLAELGAMADSHARVRVFSDDGRCVADPLLMRRALEYVKAFDGVIAQHAQEPRLTEDAQLNEGEVSARLGLAGWPAAAEESIIARDVLLAGHVGSRVHICHVSTAGSVELIRWAKARGIAVTAEVTPHHLLLTDDLAVSYDPVFKVNPPLRTAADVAALRAGLADGTIDAVATDHAPHPVEAKECEWAAAAPGMIGLQTALSVVALAMVETGLLDWAGVADRMSIRPARIGRLTTHGRPIAVGSPANLTLIDPTARWVVEPSVLVSKSRNTPFLGKELPVRVVHTFLHGTPTVLDGKPA</sequence>
<dbReference type="InterPro" id="IPR002195">
    <property type="entry name" value="Dihydroorotase_CS"/>
</dbReference>
<dbReference type="InterPro" id="IPR050138">
    <property type="entry name" value="DHOase/Allantoinase_Hydrolase"/>
</dbReference>
<dbReference type="PANTHER" id="PTHR43668:SF2">
    <property type="entry name" value="ALLANTOINASE"/>
    <property type="match status" value="1"/>
</dbReference>
<feature type="binding site" evidence="6">
    <location>
        <position position="150"/>
    </location>
    <ligand>
        <name>Zn(2+)</name>
        <dbReference type="ChEBI" id="CHEBI:29105"/>
        <label>2</label>
    </ligand>
</feature>
<dbReference type="GO" id="GO:0008270">
    <property type="term" value="F:zinc ion binding"/>
    <property type="evidence" value="ECO:0007669"/>
    <property type="project" value="UniProtKB-UniRule"/>
</dbReference>
<organism evidence="8 9">
    <name type="scientific">Acidothermus cellulolyticus (strain ATCC 43068 / DSM 8971 / 11B)</name>
    <dbReference type="NCBI Taxonomy" id="351607"/>
    <lineage>
        <taxon>Bacteria</taxon>
        <taxon>Bacillati</taxon>
        <taxon>Actinomycetota</taxon>
        <taxon>Actinomycetes</taxon>
        <taxon>Acidothermales</taxon>
        <taxon>Acidothermaceae</taxon>
        <taxon>Acidothermus</taxon>
    </lineage>
</organism>
<dbReference type="GO" id="GO:0004038">
    <property type="term" value="F:allantoinase activity"/>
    <property type="evidence" value="ECO:0007669"/>
    <property type="project" value="TreeGrafter"/>
</dbReference>
<dbReference type="GO" id="GO:0004151">
    <property type="term" value="F:dihydroorotase activity"/>
    <property type="evidence" value="ECO:0007669"/>
    <property type="project" value="UniProtKB-UniRule"/>
</dbReference>
<keyword evidence="3 6" id="KW-0479">Metal-binding</keyword>
<evidence type="ECO:0000256" key="3">
    <source>
        <dbReference type="ARBA" id="ARBA00022723"/>
    </source>
</evidence>
<dbReference type="InterPro" id="IPR032466">
    <property type="entry name" value="Metal_Hydrolase"/>
</dbReference>
<dbReference type="Pfam" id="PF12890">
    <property type="entry name" value="DHOase"/>
    <property type="match status" value="1"/>
</dbReference>
<evidence type="ECO:0000259" key="7">
    <source>
        <dbReference type="Pfam" id="PF12890"/>
    </source>
</evidence>
<feature type="binding site" evidence="6">
    <location>
        <position position="276"/>
    </location>
    <ligand>
        <name>substrate</name>
    </ligand>
</feature>
<feature type="binding site" evidence="6">
    <location>
        <position position="177"/>
    </location>
    <ligand>
        <name>Zn(2+)</name>
        <dbReference type="ChEBI" id="CHEBI:29105"/>
        <label>2</label>
    </ligand>
</feature>
<feature type="binding site" evidence="6">
    <location>
        <position position="150"/>
    </location>
    <ligand>
        <name>Zn(2+)</name>
        <dbReference type="ChEBI" id="CHEBI:29105"/>
        <label>1</label>
    </ligand>
</feature>
<comment type="pathway">
    <text evidence="6">Pyrimidine metabolism; UMP biosynthesis via de novo pathway; (S)-dihydroorotate from bicarbonate: step 3/3.</text>
</comment>
<dbReference type="HOGENOM" id="CLU_015572_1_0_11"/>
<dbReference type="NCBIfam" id="TIGR00857">
    <property type="entry name" value="pyrC_multi"/>
    <property type="match status" value="1"/>
</dbReference>
<feature type="binding site" evidence="6">
    <location>
        <begin position="321"/>
        <end position="322"/>
    </location>
    <ligand>
        <name>substrate</name>
    </ligand>
</feature>
<dbReference type="EC" id="3.5.2.3" evidence="6"/>
<dbReference type="InterPro" id="IPR011059">
    <property type="entry name" value="Metal-dep_hydrolase_composite"/>
</dbReference>
<dbReference type="Gene3D" id="3.20.20.140">
    <property type="entry name" value="Metal-dependent hydrolases"/>
    <property type="match status" value="1"/>
</dbReference>
<name>A0LUG2_ACIC1</name>
<feature type="binding site" evidence="6">
    <location>
        <position position="56"/>
    </location>
    <ligand>
        <name>Zn(2+)</name>
        <dbReference type="ChEBI" id="CHEBI:29105"/>
        <label>1</label>
    </ligand>
</feature>
<dbReference type="NCBIfam" id="NF006836">
    <property type="entry name" value="PRK09357.1-1"/>
    <property type="match status" value="1"/>
</dbReference>
<evidence type="ECO:0000256" key="5">
    <source>
        <dbReference type="ARBA" id="ARBA00022975"/>
    </source>
</evidence>
<dbReference type="PANTHER" id="PTHR43668">
    <property type="entry name" value="ALLANTOINASE"/>
    <property type="match status" value="1"/>
</dbReference>
<dbReference type="GO" id="GO:0044205">
    <property type="term" value="P:'de novo' UMP biosynthetic process"/>
    <property type="evidence" value="ECO:0007669"/>
    <property type="project" value="UniProtKB-UniRule"/>
</dbReference>
<dbReference type="GO" id="GO:0006145">
    <property type="term" value="P:purine nucleobase catabolic process"/>
    <property type="evidence" value="ECO:0007669"/>
    <property type="project" value="TreeGrafter"/>
</dbReference>
<feature type="binding site" evidence="6">
    <location>
        <begin position="58"/>
        <end position="60"/>
    </location>
    <ligand>
        <name>substrate</name>
    </ligand>
</feature>
<dbReference type="UniPathway" id="UPA00070">
    <property type="reaction ID" value="UER00117"/>
</dbReference>
<dbReference type="HAMAP" id="MF_00220_B">
    <property type="entry name" value="PyrC_classI_B"/>
    <property type="match status" value="1"/>
</dbReference>
<dbReference type="Gene3D" id="2.30.40.10">
    <property type="entry name" value="Urease, subunit C, domain 1"/>
    <property type="match status" value="1"/>
</dbReference>
<feature type="domain" description="Dihydroorotase catalytic" evidence="7">
    <location>
        <begin position="46"/>
        <end position="234"/>
    </location>
</feature>
<feature type="binding site" evidence="6">
    <location>
        <position position="90"/>
    </location>
    <ligand>
        <name>substrate</name>
    </ligand>
</feature>
<dbReference type="STRING" id="351607.Acel_1300"/>
<dbReference type="OrthoDB" id="9803027at2"/>
<dbReference type="eggNOG" id="COG0044">
    <property type="taxonomic scope" value="Bacteria"/>
</dbReference>
<evidence type="ECO:0000313" key="9">
    <source>
        <dbReference type="Proteomes" id="UP000008221"/>
    </source>
</evidence>
<dbReference type="CDD" id="cd01317">
    <property type="entry name" value="DHOase_IIa"/>
    <property type="match status" value="1"/>
</dbReference>
<comment type="function">
    <text evidence="1 6">Catalyzes the reversible cyclization of carbamoyl aspartate to dihydroorotate.</text>
</comment>
<comment type="similarity">
    <text evidence="2 6">Belongs to the metallo-dependent hydrolases superfamily. DHOase family. Class I DHOase subfamily.</text>
</comment>
<dbReference type="InParanoid" id="A0LUG2"/>
<dbReference type="RefSeq" id="WP_011720135.1">
    <property type="nucleotide sequence ID" value="NC_008578.1"/>
</dbReference>
<dbReference type="EMBL" id="CP000481">
    <property type="protein sequence ID" value="ABK53072.1"/>
    <property type="molecule type" value="Genomic_DNA"/>
</dbReference>
<evidence type="ECO:0000313" key="8">
    <source>
        <dbReference type="EMBL" id="ABK53072.1"/>
    </source>
</evidence>
<comment type="catalytic activity">
    <reaction evidence="6">
        <text>(S)-dihydroorotate + H2O = N-carbamoyl-L-aspartate + H(+)</text>
        <dbReference type="Rhea" id="RHEA:24296"/>
        <dbReference type="ChEBI" id="CHEBI:15377"/>
        <dbReference type="ChEBI" id="CHEBI:15378"/>
        <dbReference type="ChEBI" id="CHEBI:30864"/>
        <dbReference type="ChEBI" id="CHEBI:32814"/>
        <dbReference type="EC" id="3.5.2.3"/>
    </reaction>
</comment>
<reference evidence="8 9" key="1">
    <citation type="journal article" date="2009" name="Genome Res.">
        <title>Complete genome of the cellulolytic thermophile Acidothermus cellulolyticus 11B provides insights into its ecophysiological and evolutionary adaptations.</title>
        <authorList>
            <person name="Barabote R.D."/>
            <person name="Xie G."/>
            <person name="Leu D.H."/>
            <person name="Normand P."/>
            <person name="Necsulea A."/>
            <person name="Daubin V."/>
            <person name="Medigue C."/>
            <person name="Adney W.S."/>
            <person name="Xu X.C."/>
            <person name="Lapidus A."/>
            <person name="Parales R.E."/>
            <person name="Detter C."/>
            <person name="Pujic P."/>
            <person name="Bruce D."/>
            <person name="Lavire C."/>
            <person name="Challacombe J.F."/>
            <person name="Brettin T.S."/>
            <person name="Berry A.M."/>
        </authorList>
    </citation>
    <scope>NUCLEOTIDE SEQUENCE [LARGE SCALE GENOMIC DNA]</scope>
    <source>
        <strain evidence="9">ATCC 43068 / DSM 8971 / 11B</strain>
    </source>
</reference>
<evidence type="ECO:0000256" key="2">
    <source>
        <dbReference type="ARBA" id="ARBA00010286"/>
    </source>
</evidence>
<dbReference type="FunCoup" id="A0LUG2">
    <property type="interactions" value="207"/>
</dbReference>
<keyword evidence="4 6" id="KW-0378">Hydrolase</keyword>
<proteinExistence type="inferred from homology"/>
<feature type="binding site" evidence="6">
    <location>
        <position position="58"/>
    </location>
    <ligand>
        <name>Zn(2+)</name>
        <dbReference type="ChEBI" id="CHEBI:29105"/>
        <label>1</label>
    </ligand>
</feature>
<feature type="binding site" evidence="6">
    <location>
        <position position="230"/>
    </location>
    <ligand>
        <name>Zn(2+)</name>
        <dbReference type="ChEBI" id="CHEBI:29105"/>
        <label>2</label>
    </ligand>
</feature>
<dbReference type="KEGG" id="ace:Acel_1300"/>
<dbReference type="Proteomes" id="UP000008221">
    <property type="component" value="Chromosome"/>
</dbReference>
<feature type="binding site" evidence="6">
    <location>
        <position position="303"/>
    </location>
    <ligand>
        <name>Zn(2+)</name>
        <dbReference type="ChEBI" id="CHEBI:29105"/>
        <label>1</label>
    </ligand>
</feature>
<dbReference type="InterPro" id="IPR004722">
    <property type="entry name" value="DHOase"/>
</dbReference>
<feature type="active site" evidence="6">
    <location>
        <position position="303"/>
    </location>
</feature>
<evidence type="ECO:0000256" key="1">
    <source>
        <dbReference type="ARBA" id="ARBA00002368"/>
    </source>
</evidence>
<evidence type="ECO:0000256" key="6">
    <source>
        <dbReference type="HAMAP-Rule" id="MF_00220"/>
    </source>
</evidence>
<accession>A0LUG2</accession>
<gene>
    <name evidence="6" type="primary">pyrC</name>
    <name evidence="8" type="ordered locus">Acel_1300</name>
</gene>
<keyword evidence="6" id="KW-0862">Zinc</keyword>
<comment type="cofactor">
    <cofactor evidence="6">
        <name>Zn(2+)</name>
        <dbReference type="ChEBI" id="CHEBI:29105"/>
    </cofactor>
    <text evidence="6">Binds 2 Zn(2+) ions per subunit.</text>
</comment>